<feature type="compositionally biased region" description="Polar residues" evidence="1">
    <location>
        <begin position="1"/>
        <end position="13"/>
    </location>
</feature>
<proteinExistence type="predicted"/>
<sequence length="124" mass="13591">MVKSAANASTRSTGGSGPQKARKWPWVLLFALLAAAAVLWFYRAPITGYAGAGTAYSARVACSCRFVGNRDLEDCRKDKLAGMEFVTLKEDAEEKSVTARFPLIASETAIYREGYGCVLRKWED</sequence>
<evidence type="ECO:0000313" key="4">
    <source>
        <dbReference type="Proteomes" id="UP000471435"/>
    </source>
</evidence>
<comment type="caution">
    <text evidence="3">The sequence shown here is derived from an EMBL/GenBank/DDBJ whole genome shotgun (WGS) entry which is preliminary data.</text>
</comment>
<gene>
    <name evidence="3" type="ORF">GRI43_11270</name>
</gene>
<protein>
    <submittedName>
        <fullName evidence="3">Uncharacterized protein</fullName>
    </submittedName>
</protein>
<dbReference type="Proteomes" id="UP000471435">
    <property type="component" value="Unassembled WGS sequence"/>
</dbReference>
<dbReference type="EMBL" id="WTYP01000002">
    <property type="protein sequence ID" value="MXP47965.1"/>
    <property type="molecule type" value="Genomic_DNA"/>
</dbReference>
<name>A0A6I4V2M2_9SPHN</name>
<dbReference type="OrthoDB" id="7391866at2"/>
<keyword evidence="2" id="KW-0812">Transmembrane</keyword>
<evidence type="ECO:0000256" key="1">
    <source>
        <dbReference type="SAM" id="MobiDB-lite"/>
    </source>
</evidence>
<reference evidence="3 4" key="1">
    <citation type="submission" date="2019-12" db="EMBL/GenBank/DDBJ databases">
        <title>Genomic-based taxomic classification of the family Erythrobacteraceae.</title>
        <authorList>
            <person name="Xu L."/>
        </authorList>
    </citation>
    <scope>NUCLEOTIDE SEQUENCE [LARGE SCALE GENOMIC DNA]</scope>
    <source>
        <strain evidence="3 4">SW-109</strain>
    </source>
</reference>
<evidence type="ECO:0000256" key="2">
    <source>
        <dbReference type="SAM" id="Phobius"/>
    </source>
</evidence>
<keyword evidence="2" id="KW-1133">Transmembrane helix</keyword>
<dbReference type="RefSeq" id="WP_160731710.1">
    <property type="nucleotide sequence ID" value="NZ_WTYP01000002.1"/>
</dbReference>
<keyword evidence="2" id="KW-0472">Membrane</keyword>
<keyword evidence="4" id="KW-1185">Reference proteome</keyword>
<accession>A0A6I4V2M2</accession>
<feature type="region of interest" description="Disordered" evidence="1">
    <location>
        <begin position="1"/>
        <end position="20"/>
    </location>
</feature>
<dbReference type="AlphaFoldDB" id="A0A6I4V2M2"/>
<evidence type="ECO:0000313" key="3">
    <source>
        <dbReference type="EMBL" id="MXP47965.1"/>
    </source>
</evidence>
<feature type="transmembrane region" description="Helical" evidence="2">
    <location>
        <begin position="24"/>
        <end position="42"/>
    </location>
</feature>
<organism evidence="3 4">
    <name type="scientific">Pontixanthobacter luteolus</name>
    <dbReference type="NCBI Taxonomy" id="295089"/>
    <lineage>
        <taxon>Bacteria</taxon>
        <taxon>Pseudomonadati</taxon>
        <taxon>Pseudomonadota</taxon>
        <taxon>Alphaproteobacteria</taxon>
        <taxon>Sphingomonadales</taxon>
        <taxon>Erythrobacteraceae</taxon>
        <taxon>Pontixanthobacter</taxon>
    </lineage>
</organism>